<dbReference type="EMBL" id="JABAFR010000007">
    <property type="protein sequence ID" value="NME44053.1"/>
    <property type="molecule type" value="Genomic_DNA"/>
</dbReference>
<dbReference type="AlphaFoldDB" id="A0A7X9NGW6"/>
<dbReference type="InterPro" id="IPR012737">
    <property type="entry name" value="DhaK_L_YcgS"/>
</dbReference>
<evidence type="ECO:0000313" key="10">
    <source>
        <dbReference type="EMBL" id="NME44053.1"/>
    </source>
</evidence>
<reference evidence="10 11" key="1">
    <citation type="submission" date="2020-04" db="EMBL/GenBank/DDBJ databases">
        <authorList>
            <person name="Hitch T.C.A."/>
            <person name="Wylensek D."/>
            <person name="Clavel T."/>
        </authorList>
    </citation>
    <scope>NUCLEOTIDE SEQUENCE [LARGE SCALE GENOMIC DNA]</scope>
    <source>
        <strain evidence="10 11">BSM-383-APC-22F</strain>
    </source>
</reference>
<evidence type="ECO:0000313" key="11">
    <source>
        <dbReference type="Proteomes" id="UP000540014"/>
    </source>
</evidence>
<evidence type="ECO:0000256" key="5">
    <source>
        <dbReference type="ARBA" id="ARBA00022777"/>
    </source>
</evidence>
<comment type="function">
    <text evidence="8">ADP-binding subunit of the dihydroxyacetone kinase, which is responsible for the phosphoenolpyruvate (PEP)-dependent phosphorylation of dihydroxyacetone. DhaL-ADP is converted to DhaL-ATP via a phosphoryl group transfer from DhaM and transmits it to dihydroxyacetone binds to DhaK.</text>
</comment>
<dbReference type="SMART" id="SM01120">
    <property type="entry name" value="Dak2"/>
    <property type="match status" value="1"/>
</dbReference>
<evidence type="ECO:0000256" key="4">
    <source>
        <dbReference type="ARBA" id="ARBA00022679"/>
    </source>
</evidence>
<dbReference type="Gene3D" id="1.25.40.340">
    <property type="match status" value="1"/>
</dbReference>
<feature type="domain" description="DhaL" evidence="9">
    <location>
        <begin position="7"/>
        <end position="205"/>
    </location>
</feature>
<accession>A0A7X9NGW6</accession>
<keyword evidence="4" id="KW-0808">Transferase</keyword>
<dbReference type="FunFam" id="1.25.40.340:FF:000002">
    <property type="entry name" value="Dihydroxyacetone kinase, L subunit"/>
    <property type="match status" value="1"/>
</dbReference>
<dbReference type="GO" id="GO:0019563">
    <property type="term" value="P:glycerol catabolic process"/>
    <property type="evidence" value="ECO:0007669"/>
    <property type="project" value="TreeGrafter"/>
</dbReference>
<gene>
    <name evidence="10" type="primary">dhaL</name>
    <name evidence="10" type="ORF">HF861_04045</name>
</gene>
<dbReference type="SUPFAM" id="SSF101473">
    <property type="entry name" value="DhaL-like"/>
    <property type="match status" value="1"/>
</dbReference>
<dbReference type="GO" id="GO:0005829">
    <property type="term" value="C:cytosol"/>
    <property type="evidence" value="ECO:0007669"/>
    <property type="project" value="TreeGrafter"/>
</dbReference>
<dbReference type="GO" id="GO:0047324">
    <property type="term" value="F:phosphoenolpyruvate-glycerone phosphotransferase activity"/>
    <property type="evidence" value="ECO:0007669"/>
    <property type="project" value="UniProtKB-EC"/>
</dbReference>
<dbReference type="NCBIfam" id="TIGR02365">
    <property type="entry name" value="dha_L_ycgS"/>
    <property type="match status" value="1"/>
</dbReference>
<dbReference type="PROSITE" id="PS51480">
    <property type="entry name" value="DHAL"/>
    <property type="match status" value="1"/>
</dbReference>
<dbReference type="Pfam" id="PF02734">
    <property type="entry name" value="Dak2"/>
    <property type="match status" value="1"/>
</dbReference>
<comment type="catalytic activity">
    <reaction evidence="1">
        <text>dihydroxyacetone + phosphoenolpyruvate = dihydroxyacetone phosphate + pyruvate</text>
        <dbReference type="Rhea" id="RHEA:18381"/>
        <dbReference type="ChEBI" id="CHEBI:15361"/>
        <dbReference type="ChEBI" id="CHEBI:16016"/>
        <dbReference type="ChEBI" id="CHEBI:57642"/>
        <dbReference type="ChEBI" id="CHEBI:58702"/>
        <dbReference type="EC" id="2.7.1.121"/>
    </reaction>
</comment>
<protein>
    <recommendedName>
        <fullName evidence="3">phosphoenolpyruvate--glycerone phosphotransferase</fullName>
        <ecNumber evidence="3">2.7.1.121</ecNumber>
    </recommendedName>
</protein>
<sequence length="214" mass="23037">MEYLVNEKNAGIILEISDNIHQNEKYLSELDGAAGDGDHGVNMNKGFSLAKERIQTNMSFSEGLNILRKVLMEEIGGSMGPIYGTLFTKIYRTIKRENIITAELFLSALHNAVTGLMDLGGAKVGDKTLLDTLCPATEAFKKALENGNSFTECLTAMSVASIKGKESTKLMVAKVGRASRLGERSRGHIDAGAASCCVILTSMADAIQEVMVLD</sequence>
<evidence type="ECO:0000256" key="1">
    <source>
        <dbReference type="ARBA" id="ARBA00001113"/>
    </source>
</evidence>
<keyword evidence="6" id="KW-0319">Glycerol metabolism</keyword>
<evidence type="ECO:0000256" key="7">
    <source>
        <dbReference type="ARBA" id="ARBA00046577"/>
    </source>
</evidence>
<comment type="subunit">
    <text evidence="7">Homodimer. The dihydroxyacetone kinase complex is composed of a homodimer of DhaM, a homodimer of DhaK and the subunit DhaL.</text>
</comment>
<organism evidence="10 11">
    <name type="scientific">Faecalicoccus pleomorphus</name>
    <dbReference type="NCBI Taxonomy" id="1323"/>
    <lineage>
        <taxon>Bacteria</taxon>
        <taxon>Bacillati</taxon>
        <taxon>Bacillota</taxon>
        <taxon>Erysipelotrichia</taxon>
        <taxon>Erysipelotrichales</taxon>
        <taxon>Erysipelotrichaceae</taxon>
        <taxon>Faecalicoccus</taxon>
    </lineage>
</organism>
<keyword evidence="5 10" id="KW-0418">Kinase</keyword>
<evidence type="ECO:0000259" key="9">
    <source>
        <dbReference type="PROSITE" id="PS51480"/>
    </source>
</evidence>
<dbReference type="PANTHER" id="PTHR28629">
    <property type="entry name" value="TRIOKINASE/FMN CYCLASE"/>
    <property type="match status" value="1"/>
</dbReference>
<evidence type="ECO:0000256" key="6">
    <source>
        <dbReference type="ARBA" id="ARBA00022798"/>
    </source>
</evidence>
<comment type="pathway">
    <text evidence="2">Polyol metabolism; glycerol degradation.</text>
</comment>
<dbReference type="Proteomes" id="UP000540014">
    <property type="component" value="Unassembled WGS sequence"/>
</dbReference>
<name>A0A7X9NGW6_9FIRM</name>
<evidence type="ECO:0000256" key="8">
    <source>
        <dbReference type="ARBA" id="ARBA00055771"/>
    </source>
</evidence>
<dbReference type="PANTHER" id="PTHR28629:SF4">
    <property type="entry name" value="TRIOKINASE_FMN CYCLASE"/>
    <property type="match status" value="1"/>
</dbReference>
<evidence type="ECO:0000256" key="3">
    <source>
        <dbReference type="ARBA" id="ARBA00012095"/>
    </source>
</evidence>
<dbReference type="InterPro" id="IPR050861">
    <property type="entry name" value="Dihydroxyacetone_Kinase"/>
</dbReference>
<dbReference type="EC" id="2.7.1.121" evidence="3"/>
<comment type="caution">
    <text evidence="10">The sequence shown here is derived from an EMBL/GenBank/DDBJ whole genome shotgun (WGS) entry which is preliminary data.</text>
</comment>
<proteinExistence type="predicted"/>
<evidence type="ECO:0000256" key="2">
    <source>
        <dbReference type="ARBA" id="ARBA00004745"/>
    </source>
</evidence>
<dbReference type="RefSeq" id="WP_168964991.1">
    <property type="nucleotide sequence ID" value="NZ_JABAFR010000007.1"/>
</dbReference>
<dbReference type="GO" id="GO:0004371">
    <property type="term" value="F:glycerone kinase activity"/>
    <property type="evidence" value="ECO:0007669"/>
    <property type="project" value="InterPro"/>
</dbReference>
<dbReference type="InterPro" id="IPR004007">
    <property type="entry name" value="DhaL_dom"/>
</dbReference>
<dbReference type="InterPro" id="IPR036117">
    <property type="entry name" value="DhaL_dom_sf"/>
</dbReference>